<evidence type="ECO:0000256" key="1">
    <source>
        <dbReference type="SAM" id="Phobius"/>
    </source>
</evidence>
<gene>
    <name evidence="3" type="ORF">I5677_03270</name>
</gene>
<dbReference type="InterPro" id="IPR050570">
    <property type="entry name" value="Cell_wall_metabolism_enzyme"/>
</dbReference>
<proteinExistence type="predicted"/>
<dbReference type="PANTHER" id="PTHR21666">
    <property type="entry name" value="PEPTIDASE-RELATED"/>
    <property type="match status" value="1"/>
</dbReference>
<evidence type="ECO:0000313" key="3">
    <source>
        <dbReference type="EMBL" id="MBH1939914.1"/>
    </source>
</evidence>
<dbReference type="SUPFAM" id="SSF51261">
    <property type="entry name" value="Duplicated hybrid motif"/>
    <property type="match status" value="1"/>
</dbReference>
<organism evidence="3 4">
    <name type="scientific">Mobilitalea sibirica</name>
    <dbReference type="NCBI Taxonomy" id="1462919"/>
    <lineage>
        <taxon>Bacteria</taxon>
        <taxon>Bacillati</taxon>
        <taxon>Bacillota</taxon>
        <taxon>Clostridia</taxon>
        <taxon>Lachnospirales</taxon>
        <taxon>Lachnospiraceae</taxon>
        <taxon>Mobilitalea</taxon>
    </lineage>
</organism>
<dbReference type="Proteomes" id="UP000623269">
    <property type="component" value="Unassembled WGS sequence"/>
</dbReference>
<feature type="transmembrane region" description="Helical" evidence="1">
    <location>
        <begin position="63"/>
        <end position="83"/>
    </location>
</feature>
<keyword evidence="4" id="KW-1185">Reference proteome</keyword>
<dbReference type="Gene3D" id="2.70.70.10">
    <property type="entry name" value="Glucose Permease (Domain IIA)"/>
    <property type="match status" value="1"/>
</dbReference>
<feature type="transmembrane region" description="Helical" evidence="1">
    <location>
        <begin position="12"/>
        <end position="30"/>
    </location>
</feature>
<feature type="transmembrane region" description="Helical" evidence="1">
    <location>
        <begin position="99"/>
        <end position="120"/>
    </location>
</feature>
<feature type="domain" description="M23ase beta-sheet core" evidence="2">
    <location>
        <begin position="215"/>
        <end position="299"/>
    </location>
</feature>
<protein>
    <submittedName>
        <fullName evidence="3">M23 family metallopeptidase</fullName>
    </submittedName>
</protein>
<dbReference type="InterPro" id="IPR011055">
    <property type="entry name" value="Dup_hybrid_motif"/>
</dbReference>
<dbReference type="AlphaFoldDB" id="A0A8J7H0Y5"/>
<keyword evidence="1" id="KW-0812">Transmembrane</keyword>
<dbReference type="RefSeq" id="WP_197660128.1">
    <property type="nucleotide sequence ID" value="NZ_JAEAGR010000002.1"/>
</dbReference>
<dbReference type="PANTHER" id="PTHR21666:SF270">
    <property type="entry name" value="MUREIN HYDROLASE ACTIVATOR ENVC"/>
    <property type="match status" value="1"/>
</dbReference>
<feature type="transmembrane region" description="Helical" evidence="1">
    <location>
        <begin position="39"/>
        <end position="57"/>
    </location>
</feature>
<accession>A0A8J7H0Y5</accession>
<evidence type="ECO:0000259" key="2">
    <source>
        <dbReference type="Pfam" id="PF01551"/>
    </source>
</evidence>
<dbReference type="Pfam" id="PF01551">
    <property type="entry name" value="Peptidase_M23"/>
    <property type="match status" value="1"/>
</dbReference>
<dbReference type="GO" id="GO:0004222">
    <property type="term" value="F:metalloendopeptidase activity"/>
    <property type="evidence" value="ECO:0007669"/>
    <property type="project" value="TreeGrafter"/>
</dbReference>
<keyword evidence="1" id="KW-1133">Transmembrane helix</keyword>
<comment type="caution">
    <text evidence="3">The sequence shown here is derived from an EMBL/GenBank/DDBJ whole genome shotgun (WGS) entry which is preliminary data.</text>
</comment>
<reference evidence="3" key="1">
    <citation type="submission" date="2020-12" db="EMBL/GenBank/DDBJ databases">
        <title>M. sibirica DSM 26468T genome.</title>
        <authorList>
            <person name="Thieme N."/>
            <person name="Rettenmaier R."/>
            <person name="Zverlov V."/>
            <person name="Liebl W."/>
        </authorList>
    </citation>
    <scope>NUCLEOTIDE SEQUENCE</scope>
    <source>
        <strain evidence="3">DSM 26468</strain>
    </source>
</reference>
<name>A0A8J7H0Y5_9FIRM</name>
<sequence length="327" mass="37531">MISWLLKLIGHIPLFIQYLIIPIVLIIWIIRNSSSKMSWLLKVAITGFYLLIVRYSASFHISIGYYTFFIILAFYFIGVFLSLKRTKQLTFIKKDIKNIILYSFSSLLLSFLIFLSISIIRAYSYETEPINLAFPFKNGKYIVNEGGDGKRSFLVNSHYNDSANNKFNFSGSMQYAVDIRKINNLGFDSNKLEIRKGIIMPEELSAYHIFDEILYSPCDGIVTYAIDRYNDELPDDKKRFNNFGNGIVIKQEDVFIVLWHTKKDSHLVSIGDYVKAGQPIAKIGNSGHSSTPHLHIYASKGDWLKGEGVPIVFNHKNPVKNRIFNIP</sequence>
<keyword evidence="1" id="KW-0472">Membrane</keyword>
<evidence type="ECO:0000313" key="4">
    <source>
        <dbReference type="Proteomes" id="UP000623269"/>
    </source>
</evidence>
<dbReference type="InterPro" id="IPR016047">
    <property type="entry name" value="M23ase_b-sheet_dom"/>
</dbReference>
<dbReference type="CDD" id="cd12797">
    <property type="entry name" value="M23_peptidase"/>
    <property type="match status" value="1"/>
</dbReference>
<dbReference type="EMBL" id="JAEAGR010000002">
    <property type="protein sequence ID" value="MBH1939914.1"/>
    <property type="molecule type" value="Genomic_DNA"/>
</dbReference>